<comment type="pathway">
    <text evidence="2">Amino-acid biosynthesis; L-lysine biosynthesis via DAP pathway; LL-2,6-diaminopimelate from (S)-tetrahydrodipicolinate (succinylase route): step 3/3.</text>
</comment>
<dbReference type="RefSeq" id="WP_227310186.1">
    <property type="nucleotide sequence ID" value="NZ_JAESVA010000014.1"/>
</dbReference>
<evidence type="ECO:0000313" key="10">
    <source>
        <dbReference type="EMBL" id="MCB8883529.1"/>
    </source>
</evidence>
<evidence type="ECO:0000313" key="11">
    <source>
        <dbReference type="Proteomes" id="UP000721844"/>
    </source>
</evidence>
<dbReference type="AlphaFoldDB" id="A0A964E6F5"/>
<dbReference type="EMBL" id="JAESVA010000014">
    <property type="protein sequence ID" value="MCB8883529.1"/>
    <property type="molecule type" value="Genomic_DNA"/>
</dbReference>
<evidence type="ECO:0000256" key="7">
    <source>
        <dbReference type="ARBA" id="ARBA00022833"/>
    </source>
</evidence>
<evidence type="ECO:0000256" key="8">
    <source>
        <dbReference type="ARBA" id="ARBA00023285"/>
    </source>
</evidence>
<gene>
    <name evidence="10" type="ORF">ACELLULO517_24995</name>
</gene>
<accession>A0A964E6F5</accession>
<dbReference type="InterPro" id="IPR050072">
    <property type="entry name" value="Peptidase_M20A"/>
</dbReference>
<keyword evidence="6" id="KW-0378">Hydrolase</keyword>
<name>A0A964E6F5_9PROT</name>
<evidence type="ECO:0000256" key="6">
    <source>
        <dbReference type="ARBA" id="ARBA00022801"/>
    </source>
</evidence>
<dbReference type="Gene3D" id="3.40.630.10">
    <property type="entry name" value="Zn peptidases"/>
    <property type="match status" value="1"/>
</dbReference>
<comment type="catalytic activity">
    <reaction evidence="9">
        <text>N-succinyl-(2S,6S)-2,6-diaminopimelate + H2O = (2S,6S)-2,6-diaminopimelate + succinate</text>
        <dbReference type="Rhea" id="RHEA:22608"/>
        <dbReference type="ChEBI" id="CHEBI:15377"/>
        <dbReference type="ChEBI" id="CHEBI:30031"/>
        <dbReference type="ChEBI" id="CHEBI:57609"/>
        <dbReference type="ChEBI" id="CHEBI:58087"/>
        <dbReference type="EC" id="3.5.1.18"/>
    </reaction>
</comment>
<evidence type="ECO:0000256" key="4">
    <source>
        <dbReference type="ARBA" id="ARBA00011921"/>
    </source>
</evidence>
<dbReference type="InterPro" id="IPR002933">
    <property type="entry name" value="Peptidase_M20"/>
</dbReference>
<organism evidence="10 11">
    <name type="scientific">Acidisoma cellulosilyticum</name>
    <dbReference type="NCBI Taxonomy" id="2802395"/>
    <lineage>
        <taxon>Bacteria</taxon>
        <taxon>Pseudomonadati</taxon>
        <taxon>Pseudomonadota</taxon>
        <taxon>Alphaproteobacteria</taxon>
        <taxon>Acetobacterales</taxon>
        <taxon>Acidocellaceae</taxon>
        <taxon>Acidisoma</taxon>
    </lineage>
</organism>
<proteinExistence type="inferred from homology"/>
<keyword evidence="8" id="KW-0170">Cobalt</keyword>
<dbReference type="Proteomes" id="UP000721844">
    <property type="component" value="Unassembled WGS sequence"/>
</dbReference>
<comment type="similarity">
    <text evidence="3">Belongs to the peptidase M20A family.</text>
</comment>
<dbReference type="EC" id="3.5.1.18" evidence="4"/>
<keyword evidence="7" id="KW-0862">Zinc</keyword>
<dbReference type="PANTHER" id="PTHR43808:SF25">
    <property type="entry name" value="PEPTIDASE M20 DIMERISATION DOMAIN-CONTAINING PROTEIN"/>
    <property type="match status" value="1"/>
</dbReference>
<dbReference type="SUPFAM" id="SSF53187">
    <property type="entry name" value="Zn-dependent exopeptidases"/>
    <property type="match status" value="1"/>
</dbReference>
<dbReference type="Pfam" id="PF01546">
    <property type="entry name" value="Peptidase_M20"/>
    <property type="match status" value="1"/>
</dbReference>
<dbReference type="InterPro" id="IPR010182">
    <property type="entry name" value="ArgE/DapE"/>
</dbReference>
<dbReference type="PANTHER" id="PTHR43808">
    <property type="entry name" value="ACETYLORNITHINE DEACETYLASE"/>
    <property type="match status" value="1"/>
</dbReference>
<sequence>MGNAASDATLIADAVEAAADRIVASLTDLIAFQSVSRPDPAPAGPGEEPCQRYLQARLDALGFETELWEPDPAPLLEKYRGRPGAIEGRRFERRPNLGGRKRGLGGGRSLLLTGHIDVVPTGPIEHWRSGPFEPLVKDGAVYGRGAVDMKGGVAAMLMACEILHELGIPLKGDIVFSTVCDEEICSMGALAHADRGYTADAGIMTEPTANRIAPICFGILWGRIIIDGIGGHAELTPRNWNAGGPVDAIELCRQVLNGIDLINRRWMYDPRKRHPLMEAPANIMATQIRAGEHPSSTAGRAEIVIDVKYLPVERDALGRGSHVAAEVDAFLAQICQADPYLRAHPARIEWFLDADCTEVPSDHAFVTCLQAAVTESGLSPLLTGFSSHSDIGIPTDIGGTPTVNFGPGEPSQAHQPNEHVMVKDLVACTRALALAIADWCG</sequence>
<keyword evidence="11" id="KW-1185">Reference proteome</keyword>
<evidence type="ECO:0000256" key="9">
    <source>
        <dbReference type="ARBA" id="ARBA00051301"/>
    </source>
</evidence>
<dbReference type="InterPro" id="IPR001261">
    <property type="entry name" value="ArgE/DapE_CS"/>
</dbReference>
<evidence type="ECO:0000256" key="3">
    <source>
        <dbReference type="ARBA" id="ARBA00006247"/>
    </source>
</evidence>
<evidence type="ECO:0000256" key="5">
    <source>
        <dbReference type="ARBA" id="ARBA00016853"/>
    </source>
</evidence>
<comment type="cofactor">
    <cofactor evidence="1">
        <name>Zn(2+)</name>
        <dbReference type="ChEBI" id="CHEBI:29105"/>
    </cofactor>
</comment>
<evidence type="ECO:0000256" key="1">
    <source>
        <dbReference type="ARBA" id="ARBA00001947"/>
    </source>
</evidence>
<dbReference type="Gene3D" id="3.30.70.360">
    <property type="match status" value="1"/>
</dbReference>
<comment type="caution">
    <text evidence="10">The sequence shown here is derived from an EMBL/GenBank/DDBJ whole genome shotgun (WGS) entry which is preliminary data.</text>
</comment>
<dbReference type="PROSITE" id="PS00758">
    <property type="entry name" value="ARGE_DAPE_CPG2_1"/>
    <property type="match status" value="1"/>
</dbReference>
<evidence type="ECO:0000256" key="2">
    <source>
        <dbReference type="ARBA" id="ARBA00005130"/>
    </source>
</evidence>
<dbReference type="NCBIfam" id="TIGR01910">
    <property type="entry name" value="DapE-ArgE"/>
    <property type="match status" value="1"/>
</dbReference>
<dbReference type="GO" id="GO:0009014">
    <property type="term" value="F:succinyl-diaminopimelate desuccinylase activity"/>
    <property type="evidence" value="ECO:0007669"/>
    <property type="project" value="UniProtKB-EC"/>
</dbReference>
<protein>
    <recommendedName>
        <fullName evidence="5">Probable succinyl-diaminopimelate desuccinylase</fullName>
        <ecNumber evidence="4">3.5.1.18</ecNumber>
    </recommendedName>
</protein>
<reference evidence="10 11" key="1">
    <citation type="journal article" date="2021" name="Microorganisms">
        <title>Acidisoma silvae sp. nov. and Acidisomacellulosilytica sp. nov., Two Acidophilic Bacteria Isolated from Decaying Wood, Hydrolyzing Cellulose and Producing Poly-3-hydroxybutyrate.</title>
        <authorList>
            <person name="Mieszkin S."/>
            <person name="Pouder E."/>
            <person name="Uroz S."/>
            <person name="Simon-Colin C."/>
            <person name="Alain K."/>
        </authorList>
    </citation>
    <scope>NUCLEOTIDE SEQUENCE [LARGE SCALE GENOMIC DNA]</scope>
    <source>
        <strain evidence="10 11">HW T5.17</strain>
    </source>
</reference>